<dbReference type="InterPro" id="IPR013786">
    <property type="entry name" value="AcylCoA_DH/ox_N"/>
</dbReference>
<dbReference type="Gene3D" id="2.40.110.10">
    <property type="entry name" value="Butyryl-CoA Dehydrogenase, subunit A, domain 2"/>
    <property type="match status" value="1"/>
</dbReference>
<evidence type="ECO:0000259" key="3">
    <source>
        <dbReference type="Pfam" id="PF02771"/>
    </source>
</evidence>
<accession>A0A8H3FWA7</accession>
<dbReference type="AlphaFoldDB" id="A0A8H3FWA7"/>
<protein>
    <recommendedName>
        <fullName evidence="7">Thermophilic desulfurizing enzyme family protein</fullName>
    </recommendedName>
</protein>
<dbReference type="Proteomes" id="UP000664203">
    <property type="component" value="Unassembled WGS sequence"/>
</dbReference>
<dbReference type="OrthoDB" id="5356974at2759"/>
<evidence type="ECO:0000259" key="4">
    <source>
        <dbReference type="Pfam" id="PF08028"/>
    </source>
</evidence>
<gene>
    <name evidence="5" type="ORF">ALECFALPRED_005596</name>
</gene>
<reference evidence="5" key="1">
    <citation type="submission" date="2021-03" db="EMBL/GenBank/DDBJ databases">
        <authorList>
            <person name="Tagirdzhanova G."/>
        </authorList>
    </citation>
    <scope>NUCLEOTIDE SEQUENCE</scope>
</reference>
<dbReference type="InterPro" id="IPR046373">
    <property type="entry name" value="Acyl-CoA_Oxase/DH_mid-dom_sf"/>
</dbReference>
<evidence type="ECO:0000256" key="1">
    <source>
        <dbReference type="ARBA" id="ARBA00022630"/>
    </source>
</evidence>
<dbReference type="FunFam" id="2.40.110.10:FF:000020">
    <property type="entry name" value="Putative acyl-CoA dehydrogenase YdbM"/>
    <property type="match status" value="1"/>
</dbReference>
<evidence type="ECO:0000313" key="5">
    <source>
        <dbReference type="EMBL" id="CAF9933446.1"/>
    </source>
</evidence>
<dbReference type="GO" id="GO:0008470">
    <property type="term" value="F:3-methylbutanoyl-CoA dehydrogenase activity"/>
    <property type="evidence" value="ECO:0007669"/>
    <property type="project" value="TreeGrafter"/>
</dbReference>
<keyword evidence="2" id="KW-0560">Oxidoreductase</keyword>
<keyword evidence="1" id="KW-0285">Flavoprotein</keyword>
<dbReference type="EMBL" id="CAJPDR010000354">
    <property type="protein sequence ID" value="CAF9933446.1"/>
    <property type="molecule type" value="Genomic_DNA"/>
</dbReference>
<keyword evidence="6" id="KW-1185">Reference proteome</keyword>
<sequence>MPSNCYAGSANGEWRIACSENPTNGDLQYLPMYAIGSITILPLERPTVVKKHAISRWMLVFVYLNEMACSDTISPHTGLSGLLISLRPLKRVNKVAMGSLASSPPSHPATNPAVYDTHHQGFNNSPLPSTPDEWLHRAARVSAILAEDAAHREKENKSPIAEVSLLKSSGLTKVIGPQKYGGGGQGWDVAYKVIREIAKADGSIGMLLGYHLLWSWTANVVGTDEQKDRTQKLIIVNNYFVGGAVNPRDNDQKITDDGDHIVFSGFKHFNTGGVVSDLTVLEGVYEGTDEHIFALAETNQPAILFSHNWDNIGLRLTESGSVKIDNVRVPWTDALGWNPTTKKPVESILAIPWATLLLPTIQLVFSNFYIGIAVGALSFASTYTTKYTRPWPYTPSPASSATSEPYILARYGSFFAHLRAAEALADLAGTKISDIYTHHSTKRDITAAQRGEIAEWVASVKVVATDTALRVTGGVFETTGARATAGKVGLDRFWRDVRTHTLHDPVSYKETELGRYVLLGELPKPTWYT</sequence>
<name>A0A8H3FWA7_9LECA</name>
<evidence type="ECO:0000313" key="6">
    <source>
        <dbReference type="Proteomes" id="UP000664203"/>
    </source>
</evidence>
<dbReference type="GO" id="GO:0006552">
    <property type="term" value="P:L-leucine catabolic process"/>
    <property type="evidence" value="ECO:0007669"/>
    <property type="project" value="TreeGrafter"/>
</dbReference>
<proteinExistence type="predicted"/>
<dbReference type="InterPro" id="IPR037069">
    <property type="entry name" value="AcylCoA_DH/ox_N_sf"/>
</dbReference>
<dbReference type="Pfam" id="PF08028">
    <property type="entry name" value="Acyl-CoA_dh_2"/>
    <property type="match status" value="1"/>
</dbReference>
<feature type="domain" description="Acyl-CoA dehydrogenase/oxidase N-terminal" evidence="3">
    <location>
        <begin position="145"/>
        <end position="229"/>
    </location>
</feature>
<dbReference type="InterPro" id="IPR009100">
    <property type="entry name" value="AcylCoA_DH/oxidase_NM_dom_sf"/>
</dbReference>
<dbReference type="Gene3D" id="1.20.140.10">
    <property type="entry name" value="Butyryl-CoA Dehydrogenase, subunit A, domain 3"/>
    <property type="match status" value="1"/>
</dbReference>
<evidence type="ECO:0000256" key="2">
    <source>
        <dbReference type="ARBA" id="ARBA00023002"/>
    </source>
</evidence>
<dbReference type="Gene3D" id="1.10.540.10">
    <property type="entry name" value="Acyl-CoA dehydrogenase/oxidase, N-terminal domain"/>
    <property type="match status" value="1"/>
</dbReference>
<dbReference type="GO" id="GO:0050660">
    <property type="term" value="F:flavin adenine dinucleotide binding"/>
    <property type="evidence" value="ECO:0007669"/>
    <property type="project" value="InterPro"/>
</dbReference>
<dbReference type="InterPro" id="IPR036250">
    <property type="entry name" value="AcylCo_DH-like_C"/>
</dbReference>
<dbReference type="PANTHER" id="PTHR43884">
    <property type="entry name" value="ACYL-COA DEHYDROGENASE"/>
    <property type="match status" value="1"/>
</dbReference>
<dbReference type="SUPFAM" id="SSF56645">
    <property type="entry name" value="Acyl-CoA dehydrogenase NM domain-like"/>
    <property type="match status" value="1"/>
</dbReference>
<dbReference type="Pfam" id="PF02771">
    <property type="entry name" value="Acyl-CoA_dh_N"/>
    <property type="match status" value="1"/>
</dbReference>
<feature type="domain" description="Acyl-CoA dehydrogenase C-terminal" evidence="4">
    <location>
        <begin position="363"/>
        <end position="504"/>
    </location>
</feature>
<dbReference type="FunFam" id="1.10.540.10:FF:000025">
    <property type="entry name" value="Related to Dibenzothiophene desulfurization enzyme C"/>
    <property type="match status" value="1"/>
</dbReference>
<dbReference type="PANTHER" id="PTHR43884:SF12">
    <property type="entry name" value="ISOVALERYL-COA DEHYDROGENASE, MITOCHONDRIAL-RELATED"/>
    <property type="match status" value="1"/>
</dbReference>
<comment type="caution">
    <text evidence="5">The sequence shown here is derived from an EMBL/GenBank/DDBJ whole genome shotgun (WGS) entry which is preliminary data.</text>
</comment>
<organism evidence="5 6">
    <name type="scientific">Alectoria fallacina</name>
    <dbReference type="NCBI Taxonomy" id="1903189"/>
    <lineage>
        <taxon>Eukaryota</taxon>
        <taxon>Fungi</taxon>
        <taxon>Dikarya</taxon>
        <taxon>Ascomycota</taxon>
        <taxon>Pezizomycotina</taxon>
        <taxon>Lecanoromycetes</taxon>
        <taxon>OSLEUM clade</taxon>
        <taxon>Lecanoromycetidae</taxon>
        <taxon>Lecanorales</taxon>
        <taxon>Lecanorineae</taxon>
        <taxon>Parmeliaceae</taxon>
        <taxon>Alectoria</taxon>
    </lineage>
</organism>
<dbReference type="InterPro" id="IPR013107">
    <property type="entry name" value="Acyl-CoA_DH_C"/>
</dbReference>
<evidence type="ECO:0008006" key="7">
    <source>
        <dbReference type="Google" id="ProtNLM"/>
    </source>
</evidence>
<dbReference type="SUPFAM" id="SSF47203">
    <property type="entry name" value="Acyl-CoA dehydrogenase C-terminal domain-like"/>
    <property type="match status" value="1"/>
</dbReference>